<comment type="caution">
    <text evidence="1">The sequence shown here is derived from an EMBL/GenBank/DDBJ whole genome shotgun (WGS) entry which is preliminary data.</text>
</comment>
<name>A0ACC2JN40_9PEZI</name>
<accession>A0ACC2JN40</accession>
<protein>
    <submittedName>
        <fullName evidence="1">Uncharacterized protein</fullName>
    </submittedName>
</protein>
<gene>
    <name evidence="1" type="ORF">O1611_g4706</name>
</gene>
<reference evidence="1" key="1">
    <citation type="submission" date="2022-12" db="EMBL/GenBank/DDBJ databases">
        <title>Genome Sequence of Lasiodiplodia mahajangana.</title>
        <authorList>
            <person name="Buettner E."/>
        </authorList>
    </citation>
    <scope>NUCLEOTIDE SEQUENCE</scope>
    <source>
        <strain evidence="1">VT137</strain>
    </source>
</reference>
<evidence type="ECO:0000313" key="2">
    <source>
        <dbReference type="Proteomes" id="UP001153332"/>
    </source>
</evidence>
<dbReference type="EMBL" id="JAPUUL010000915">
    <property type="protein sequence ID" value="KAJ8128929.1"/>
    <property type="molecule type" value="Genomic_DNA"/>
</dbReference>
<organism evidence="1 2">
    <name type="scientific">Lasiodiplodia mahajangana</name>
    <dbReference type="NCBI Taxonomy" id="1108764"/>
    <lineage>
        <taxon>Eukaryota</taxon>
        <taxon>Fungi</taxon>
        <taxon>Dikarya</taxon>
        <taxon>Ascomycota</taxon>
        <taxon>Pezizomycotina</taxon>
        <taxon>Dothideomycetes</taxon>
        <taxon>Dothideomycetes incertae sedis</taxon>
        <taxon>Botryosphaeriales</taxon>
        <taxon>Botryosphaeriaceae</taxon>
        <taxon>Lasiodiplodia</taxon>
    </lineage>
</organism>
<dbReference type="Proteomes" id="UP001153332">
    <property type="component" value="Unassembled WGS sequence"/>
</dbReference>
<keyword evidence="2" id="KW-1185">Reference proteome</keyword>
<evidence type="ECO:0000313" key="1">
    <source>
        <dbReference type="EMBL" id="KAJ8128929.1"/>
    </source>
</evidence>
<sequence length="332" mass="36337">MSTSSSPGGPSKSSNPNDPNPAPNPGGAPTSSQDGRQDGQQDDHGFARPAPGFNPNPTEPPFSDNTGQGLLNPANGVAESVELEIARRIAELEAARGGPVTDKEKERISSRIRTLRQGEWLEGLKLQLAGQDTVPVRYFNRLASEHENTIGIVAQIIADADRRVAERDAEIEKLSGRGNAANARDDALIAENALLRKENEDLREQVASNRQARAKLRELIWSNGSAVADAVNRAQDLQKELDSANQSLDTSRKTASSHYDEVQALRQLKIDVDKREQTNKDEIRRLRAEQEESRKALRSANGKWTNLLRRAEREQGAQGRRCIASCAGGRIC</sequence>
<proteinExistence type="predicted"/>